<evidence type="ECO:0000313" key="1">
    <source>
        <dbReference type="EMBL" id="KAF3057478.1"/>
    </source>
</evidence>
<keyword evidence="2" id="KW-1185">Reference proteome</keyword>
<protein>
    <recommendedName>
        <fullName evidence="3">Heterokaryon incompatibility domain-containing protein</fullName>
    </recommendedName>
</protein>
<accession>A0A9P5C6I7</accession>
<name>A0A9P5C6I7_9HYPO</name>
<dbReference type="PANTHER" id="PTHR33112">
    <property type="entry name" value="DOMAIN PROTEIN, PUTATIVE-RELATED"/>
    <property type="match status" value="1"/>
</dbReference>
<reference evidence="1 2" key="1">
    <citation type="submission" date="2018-06" db="EMBL/GenBank/DDBJ databases">
        <title>Genome analysis of cellulolytic fungus Trichoderma lentiforme CFAM-422.</title>
        <authorList>
            <person name="Steindorff A.S."/>
            <person name="Formighieri E.F."/>
            <person name="Midorikawa G.E.O."/>
            <person name="Tamietti M.S."/>
            <person name="Ramos E.Z."/>
            <person name="Silva A.S."/>
            <person name="Bon E.P.S."/>
            <person name="Mendes T.D."/>
            <person name="Damaso M.C.T."/>
            <person name="Favaro L.C.L."/>
        </authorList>
    </citation>
    <scope>NUCLEOTIDE SEQUENCE [LARGE SCALE GENOMIC DNA]</scope>
    <source>
        <strain evidence="1 2">CFAM-422</strain>
    </source>
</reference>
<evidence type="ECO:0008006" key="3">
    <source>
        <dbReference type="Google" id="ProtNLM"/>
    </source>
</evidence>
<dbReference type="PANTHER" id="PTHR33112:SF1">
    <property type="entry name" value="HETEROKARYON INCOMPATIBILITY DOMAIN-CONTAINING PROTEIN"/>
    <property type="match status" value="1"/>
</dbReference>
<dbReference type="EMBL" id="QLNT01000029">
    <property type="protein sequence ID" value="KAF3057478.1"/>
    <property type="molecule type" value="Genomic_DNA"/>
</dbReference>
<dbReference type="PROSITE" id="PS51257">
    <property type="entry name" value="PROKAR_LIPOPROTEIN"/>
    <property type="match status" value="1"/>
</dbReference>
<dbReference type="AlphaFoldDB" id="A0A9P5C6I7"/>
<comment type="caution">
    <text evidence="1">The sequence shown here is derived from an EMBL/GenBank/DDBJ whole genome shotgun (WGS) entry which is preliminary data.</text>
</comment>
<proteinExistence type="predicted"/>
<sequence>MDRIYSFAVATIVAACDKEATEGLPGIRSHRTVRSERPSSNILDGTLWSSRGWTYQEFILSRRLLLFTSAGIYFYCAENSTITLKGWELPSIGYATCWRTYNETLAIYSGRRLGRKSDTLNAITGVHRVLARYTDDTYLCGLPARQFFYALLWQPLAVSERQSCWPSWSWAGWTGSGDDLCVVGNPCREAVADLWVDSAARRGNAGRLFNPRLENLKFQASNGMELDIPIYPDYETRKQYLSNQHYEALPALAEDRTFWESGYLKFRAASRQFSITPDVNNPRVSKAHPRLKRCRILDGDRWIGTIFLNPDSGGNYPDISGPCEFIFLTTFKADNYIALSFLEGLLDISVEIEKPAIFPAEYYQVGRAQQEHQFRMWMAGEFHSRGVCSRTRWGSNWGRTWESQRDLRRGMPYPAHFYCSHVMWIERKGDIVYRKAIGIVGGDHSHGSSLEEFCLG</sequence>
<dbReference type="Proteomes" id="UP000801864">
    <property type="component" value="Unassembled WGS sequence"/>
</dbReference>
<organism evidence="1 2">
    <name type="scientific">Trichoderma lentiforme</name>
    <dbReference type="NCBI Taxonomy" id="1567552"/>
    <lineage>
        <taxon>Eukaryota</taxon>
        <taxon>Fungi</taxon>
        <taxon>Dikarya</taxon>
        <taxon>Ascomycota</taxon>
        <taxon>Pezizomycotina</taxon>
        <taxon>Sordariomycetes</taxon>
        <taxon>Hypocreomycetidae</taxon>
        <taxon>Hypocreales</taxon>
        <taxon>Hypocreaceae</taxon>
        <taxon>Trichoderma</taxon>
    </lineage>
</organism>
<evidence type="ECO:0000313" key="2">
    <source>
        <dbReference type="Proteomes" id="UP000801864"/>
    </source>
</evidence>
<gene>
    <name evidence="1" type="ORF">CFAM422_012365</name>
</gene>